<dbReference type="GO" id="GO:0005524">
    <property type="term" value="F:ATP binding"/>
    <property type="evidence" value="ECO:0007669"/>
    <property type="project" value="UniProtKB-KW"/>
</dbReference>
<feature type="domain" description="Carbohydrate kinase PfkB" evidence="6">
    <location>
        <begin position="11"/>
        <end position="214"/>
    </location>
</feature>
<dbReference type="EMBL" id="CZBE01000019">
    <property type="protein sequence ID" value="CUP96993.1"/>
    <property type="molecule type" value="Genomic_DNA"/>
</dbReference>
<evidence type="ECO:0000259" key="6">
    <source>
        <dbReference type="Pfam" id="PF00294"/>
    </source>
</evidence>
<dbReference type="InterPro" id="IPR029056">
    <property type="entry name" value="Ribokinase-like"/>
</dbReference>
<dbReference type="EC" id="2.7.1.-" evidence="7"/>
<evidence type="ECO:0000256" key="3">
    <source>
        <dbReference type="ARBA" id="ARBA00022741"/>
    </source>
</evidence>
<dbReference type="Gene3D" id="3.40.1190.20">
    <property type="match status" value="1"/>
</dbReference>
<dbReference type="GO" id="GO:0016301">
    <property type="term" value="F:kinase activity"/>
    <property type="evidence" value="ECO:0007669"/>
    <property type="project" value="UniProtKB-KW"/>
</dbReference>
<dbReference type="InterPro" id="IPR011611">
    <property type="entry name" value="PfkB_dom"/>
</dbReference>
<organism evidence="7 8">
    <name type="scientific">Anaerotruncus colihominis</name>
    <dbReference type="NCBI Taxonomy" id="169435"/>
    <lineage>
        <taxon>Bacteria</taxon>
        <taxon>Bacillati</taxon>
        <taxon>Bacillota</taxon>
        <taxon>Clostridia</taxon>
        <taxon>Eubacteriales</taxon>
        <taxon>Oscillospiraceae</taxon>
        <taxon>Anaerotruncus</taxon>
    </lineage>
</organism>
<evidence type="ECO:0000256" key="5">
    <source>
        <dbReference type="ARBA" id="ARBA00022840"/>
    </source>
</evidence>
<gene>
    <name evidence="7" type="primary">ydjH_2</name>
    <name evidence="7" type="ORF">ERS852551_02589</name>
</gene>
<sequence length="236" mass="25281">MTGFMFKSKVTTGAPTICYFRRNSAASTLAAEDVETLDFSKFDMIHLTGITPALSASARAASEILNEKSRKAGCFFSFDPNLRPELWPSQAEMAAYLNSIAYRSDLFLSGIKEASLLIGAEAPEKIAAHYISRGTKAVVVKLGTRGAYYACEDGASGYVDGFRVERVVDTVGAGDGFAAGVLSALREGQTFSQAVRRGCAVGAIQVMSRGDNDGLLSRGELDAFMAGQKDWRRQSA</sequence>
<keyword evidence="2 7" id="KW-0808">Transferase</keyword>
<keyword evidence="4 7" id="KW-0418">Kinase</keyword>
<accession>A0A174SH19</accession>
<dbReference type="SUPFAM" id="SSF53613">
    <property type="entry name" value="Ribokinase-like"/>
    <property type="match status" value="1"/>
</dbReference>
<proteinExistence type="inferred from homology"/>
<dbReference type="PANTHER" id="PTHR43085">
    <property type="entry name" value="HEXOKINASE FAMILY MEMBER"/>
    <property type="match status" value="1"/>
</dbReference>
<keyword evidence="5" id="KW-0067">ATP-binding</keyword>
<dbReference type="InterPro" id="IPR002173">
    <property type="entry name" value="Carboh/pur_kinase_PfkB_CS"/>
</dbReference>
<comment type="similarity">
    <text evidence="1">Belongs to the carbohydrate kinase PfkB family.</text>
</comment>
<dbReference type="Pfam" id="PF00294">
    <property type="entry name" value="PfkB"/>
    <property type="match status" value="1"/>
</dbReference>
<dbReference type="OrthoDB" id="9813569at2"/>
<evidence type="ECO:0000313" key="7">
    <source>
        <dbReference type="EMBL" id="CUP96993.1"/>
    </source>
</evidence>
<dbReference type="AlphaFoldDB" id="A0A174SH19"/>
<evidence type="ECO:0000256" key="4">
    <source>
        <dbReference type="ARBA" id="ARBA00022777"/>
    </source>
</evidence>
<reference evidence="7 8" key="1">
    <citation type="submission" date="2015-09" db="EMBL/GenBank/DDBJ databases">
        <authorList>
            <consortium name="Pathogen Informatics"/>
        </authorList>
    </citation>
    <scope>NUCLEOTIDE SEQUENCE [LARGE SCALE GENOMIC DNA]</scope>
    <source>
        <strain evidence="7 8">2789STDY5834939</strain>
    </source>
</reference>
<keyword evidence="3" id="KW-0547">Nucleotide-binding</keyword>
<dbReference type="Proteomes" id="UP000095765">
    <property type="component" value="Unassembled WGS sequence"/>
</dbReference>
<dbReference type="CDD" id="cd01166">
    <property type="entry name" value="KdgK"/>
    <property type="match status" value="1"/>
</dbReference>
<dbReference type="PROSITE" id="PS00584">
    <property type="entry name" value="PFKB_KINASES_2"/>
    <property type="match status" value="1"/>
</dbReference>
<evidence type="ECO:0000256" key="1">
    <source>
        <dbReference type="ARBA" id="ARBA00010688"/>
    </source>
</evidence>
<name>A0A174SH19_9FIRM</name>
<dbReference type="PANTHER" id="PTHR43085:SF1">
    <property type="entry name" value="PSEUDOURIDINE KINASE-RELATED"/>
    <property type="match status" value="1"/>
</dbReference>
<dbReference type="InterPro" id="IPR050306">
    <property type="entry name" value="PfkB_Carbo_kinase"/>
</dbReference>
<evidence type="ECO:0000313" key="8">
    <source>
        <dbReference type="Proteomes" id="UP000095765"/>
    </source>
</evidence>
<evidence type="ECO:0000256" key="2">
    <source>
        <dbReference type="ARBA" id="ARBA00022679"/>
    </source>
</evidence>
<protein>
    <submittedName>
        <fullName evidence="7">Uncharacterized sugar kinase ydjH</fullName>
        <ecNumber evidence="7">2.7.1.-</ecNumber>
    </submittedName>
</protein>